<dbReference type="Proteomes" id="UP001062846">
    <property type="component" value="Chromosome 4"/>
</dbReference>
<dbReference type="EMBL" id="CM046391">
    <property type="protein sequence ID" value="KAI8561611.1"/>
    <property type="molecule type" value="Genomic_DNA"/>
</dbReference>
<accession>A0ACC0P7S5</accession>
<gene>
    <name evidence="1" type="ORF">RHMOL_Rhmol04G0353800</name>
</gene>
<protein>
    <submittedName>
        <fullName evidence="1">Uncharacterized protein</fullName>
    </submittedName>
</protein>
<evidence type="ECO:0000313" key="2">
    <source>
        <dbReference type="Proteomes" id="UP001062846"/>
    </source>
</evidence>
<proteinExistence type="predicted"/>
<sequence>MSMPQMGTTMAKRTKQSKSSQSNDTESRPQSRPPQAIERKEETWSPVMEGIIPLPPSITVNAAAPSNAETLQHGKKIMQEKFGDIVDQHIESVLYGPRKMRRLPVFQEICPE</sequence>
<name>A0ACC0P7S5_RHOML</name>
<reference evidence="1" key="1">
    <citation type="submission" date="2022-02" db="EMBL/GenBank/DDBJ databases">
        <title>Plant Genome Project.</title>
        <authorList>
            <person name="Zhang R.-G."/>
        </authorList>
    </citation>
    <scope>NUCLEOTIDE SEQUENCE</scope>
    <source>
        <strain evidence="1">AT1</strain>
    </source>
</reference>
<organism evidence="1 2">
    <name type="scientific">Rhododendron molle</name>
    <name type="common">Chinese azalea</name>
    <name type="synonym">Azalea mollis</name>
    <dbReference type="NCBI Taxonomy" id="49168"/>
    <lineage>
        <taxon>Eukaryota</taxon>
        <taxon>Viridiplantae</taxon>
        <taxon>Streptophyta</taxon>
        <taxon>Embryophyta</taxon>
        <taxon>Tracheophyta</taxon>
        <taxon>Spermatophyta</taxon>
        <taxon>Magnoliopsida</taxon>
        <taxon>eudicotyledons</taxon>
        <taxon>Gunneridae</taxon>
        <taxon>Pentapetalae</taxon>
        <taxon>asterids</taxon>
        <taxon>Ericales</taxon>
        <taxon>Ericaceae</taxon>
        <taxon>Ericoideae</taxon>
        <taxon>Rhodoreae</taxon>
        <taxon>Rhododendron</taxon>
    </lineage>
</organism>
<comment type="caution">
    <text evidence="1">The sequence shown here is derived from an EMBL/GenBank/DDBJ whole genome shotgun (WGS) entry which is preliminary data.</text>
</comment>
<keyword evidence="2" id="KW-1185">Reference proteome</keyword>
<evidence type="ECO:0000313" key="1">
    <source>
        <dbReference type="EMBL" id="KAI8561611.1"/>
    </source>
</evidence>